<evidence type="ECO:0000256" key="2">
    <source>
        <dbReference type="SAM" id="MobiDB-lite"/>
    </source>
</evidence>
<accession>A0A8S1D672</accession>
<feature type="compositionally biased region" description="Pro residues" evidence="2">
    <location>
        <begin position="39"/>
        <end position="48"/>
    </location>
</feature>
<sequence>MVKQQQPARQRPIPPPRNPPPAPPRNPPPPRPSQKRHAPAPPVPPPPIGLQHQSSSSRLQVNPIRVTSSLDAQLAVLRQEMVGLRQLDLSLLSQLWALNENIQEFRAMLQEQDEATLSPPSADENDEMFRLAPSAGIRFPGGTTLTAVPEQYILSSSSSESSVEFGNV</sequence>
<name>A0A8S1D672_9INSE</name>
<feature type="region of interest" description="Disordered" evidence="2">
    <location>
        <begin position="1"/>
        <end position="58"/>
    </location>
</feature>
<organism evidence="3 4">
    <name type="scientific">Cloeon dipterum</name>
    <dbReference type="NCBI Taxonomy" id="197152"/>
    <lineage>
        <taxon>Eukaryota</taxon>
        <taxon>Metazoa</taxon>
        <taxon>Ecdysozoa</taxon>
        <taxon>Arthropoda</taxon>
        <taxon>Hexapoda</taxon>
        <taxon>Insecta</taxon>
        <taxon>Pterygota</taxon>
        <taxon>Palaeoptera</taxon>
        <taxon>Ephemeroptera</taxon>
        <taxon>Pisciforma</taxon>
        <taxon>Baetidae</taxon>
        <taxon>Cloeon</taxon>
    </lineage>
</organism>
<dbReference type="Proteomes" id="UP000494165">
    <property type="component" value="Unassembled WGS sequence"/>
</dbReference>
<feature type="compositionally biased region" description="Pro residues" evidence="2">
    <location>
        <begin position="12"/>
        <end position="32"/>
    </location>
</feature>
<reference evidence="3 4" key="1">
    <citation type="submission" date="2020-04" db="EMBL/GenBank/DDBJ databases">
        <authorList>
            <person name="Alioto T."/>
            <person name="Alioto T."/>
            <person name="Gomez Garrido J."/>
        </authorList>
    </citation>
    <scope>NUCLEOTIDE SEQUENCE [LARGE SCALE GENOMIC DNA]</scope>
</reference>
<dbReference type="InterPro" id="IPR039499">
    <property type="entry name" value="LURA1/LRA25"/>
</dbReference>
<dbReference type="EMBL" id="CADEPI010000084">
    <property type="protein sequence ID" value="CAB3373367.1"/>
    <property type="molecule type" value="Genomic_DNA"/>
</dbReference>
<keyword evidence="4" id="KW-1185">Reference proteome</keyword>
<evidence type="ECO:0000313" key="4">
    <source>
        <dbReference type="Proteomes" id="UP000494165"/>
    </source>
</evidence>
<dbReference type="PANTHER" id="PTHR46949">
    <property type="entry name" value="LEUCINE REPEAT ADAPTER PROTEIN 25"/>
    <property type="match status" value="1"/>
</dbReference>
<comment type="caution">
    <text evidence="3">The sequence shown here is derived from an EMBL/GenBank/DDBJ whole genome shotgun (WGS) entry which is preliminary data.</text>
</comment>
<dbReference type="OrthoDB" id="8197294at2759"/>
<dbReference type="Pfam" id="PF14854">
    <property type="entry name" value="LURAP"/>
    <property type="match status" value="1"/>
</dbReference>
<comment type="similarity">
    <text evidence="1">Belongs to the FAM89 family.</text>
</comment>
<evidence type="ECO:0000313" key="3">
    <source>
        <dbReference type="EMBL" id="CAB3373367.1"/>
    </source>
</evidence>
<dbReference type="PANTHER" id="PTHR46949:SF1">
    <property type="entry name" value="AT07979P2"/>
    <property type="match status" value="1"/>
</dbReference>
<proteinExistence type="inferred from homology"/>
<gene>
    <name evidence="3" type="ORF">CLODIP_2_CD13213</name>
</gene>
<feature type="compositionally biased region" description="Low complexity" evidence="2">
    <location>
        <begin position="1"/>
        <end position="11"/>
    </location>
</feature>
<protein>
    <submittedName>
        <fullName evidence="3">Uncharacterized protein</fullName>
    </submittedName>
</protein>
<evidence type="ECO:0000256" key="1">
    <source>
        <dbReference type="ARBA" id="ARBA00038125"/>
    </source>
</evidence>
<dbReference type="AlphaFoldDB" id="A0A8S1D672"/>